<comment type="pathway">
    <text evidence="3">Lipid metabolism.</text>
</comment>
<organism evidence="24">
    <name type="scientific">Medioppia subpectinata</name>
    <dbReference type="NCBI Taxonomy" id="1979941"/>
    <lineage>
        <taxon>Eukaryota</taxon>
        <taxon>Metazoa</taxon>
        <taxon>Ecdysozoa</taxon>
        <taxon>Arthropoda</taxon>
        <taxon>Chelicerata</taxon>
        <taxon>Arachnida</taxon>
        <taxon>Acari</taxon>
        <taxon>Acariformes</taxon>
        <taxon>Sarcoptiformes</taxon>
        <taxon>Oribatida</taxon>
        <taxon>Brachypylina</taxon>
        <taxon>Oppioidea</taxon>
        <taxon>Oppiidae</taxon>
        <taxon>Medioppia</taxon>
    </lineage>
</organism>
<dbReference type="GO" id="GO:0106245">
    <property type="term" value="F:L-serine-phosphatidylethanolamine phosphatidyltransferase activity"/>
    <property type="evidence" value="ECO:0007669"/>
    <property type="project" value="UniProtKB-UniRule"/>
</dbReference>
<keyword evidence="13 22" id="KW-1208">Phospholipid metabolism</keyword>
<comment type="pathway">
    <text evidence="2 22">Phospholipid metabolism; phosphatidylserine biosynthesis.</text>
</comment>
<dbReference type="InterPro" id="IPR004277">
    <property type="entry name" value="PSS"/>
</dbReference>
<feature type="region of interest" description="Disordered" evidence="23">
    <location>
        <begin position="591"/>
        <end position="614"/>
    </location>
</feature>
<dbReference type="EMBL" id="CAJPIZ010011625">
    <property type="protein sequence ID" value="CAG2113261.1"/>
    <property type="molecule type" value="Genomic_DNA"/>
</dbReference>
<comment type="catalytic activity">
    <reaction evidence="18">
        <text>1-octadecanoyl-2-(4Z,7Z,10Z,13Z,16Z,19Z-docosahexaenoyl)-sn-glycero-3-phosphoethanolamine + L-serine = 1-octadecanoyl-2-(4Z,7Z,10Z,13Z,16Z,19Z-docosahexaenoyl)-sn-glycero-3-phosphoserine + ethanolamine</text>
        <dbReference type="Rhea" id="RHEA:41492"/>
        <dbReference type="ChEBI" id="CHEBI:33384"/>
        <dbReference type="ChEBI" id="CHEBI:57603"/>
        <dbReference type="ChEBI" id="CHEBI:78265"/>
        <dbReference type="ChEBI" id="CHEBI:78266"/>
    </reaction>
    <physiologicalReaction direction="left-to-right" evidence="18">
        <dbReference type="Rhea" id="RHEA:41493"/>
    </physiologicalReaction>
</comment>
<keyword evidence="12 22" id="KW-0594">Phospholipid biosynthesis</keyword>
<keyword evidence="5 22" id="KW-0444">Lipid biosynthesis</keyword>
<dbReference type="Proteomes" id="UP000759131">
    <property type="component" value="Unassembled WGS sequence"/>
</dbReference>
<evidence type="ECO:0000256" key="18">
    <source>
        <dbReference type="ARBA" id="ARBA00036428"/>
    </source>
</evidence>
<dbReference type="PANTHER" id="PTHR15362:SF7">
    <property type="entry name" value="PHOSPHATIDYLSERINE SYNTHASE 2"/>
    <property type="match status" value="1"/>
</dbReference>
<comment type="function">
    <text evidence="22">Catalyzes a base-exchange reaction in which the polar head group of phosphatidylethanolamine (PE) is replaced by L-serine.</text>
</comment>
<sequence>LLIDDYYYSCFAIKFKVSYILNANVTAIHTTEPFIEDVRWGCERMAGRTQRYGSRGVCELGAKAALNGNVVYGVDTIIESSVDMRLKTSVTNSGGIIGTEGNMSLNSEIIRYEEVNERSGDEFDHNWRQSPPQTAHDWEAYRMANVFDDGTQTYFWRAHTLTVLFLMTCALIYVAIFEPISNDTNYNIKRRAHTLTVLFLMTCALIYVAIFEPISNDTNYNIKRGIIACALTFILVGVTQIPDGPFRRPHPALWRFVFSVSVVYEMALIFLLFQTPNDARKLLKHIDTNLGKPLVERDYGGNCKLYDPDVPNDPFHNIWDKFDLFIPSHFFGWWLKTILIRDWWLCIVNSIMFELLEYTLEHQLPNFSECWWDHWILDALICNGFGIYCGMKTLTYLSMKPYNWRGLWDIPTYRGKLKRIVAQFGPHGWIQFDWRPTSSLDRWISVLLIAFVTLVAELNTFYLKFVLWLEPAHYLNSVRLVLLLFVGAVCLRETFQYLDDPDCKKFGRQSWVILTIVTTEFLIIAKFDWQTITKPVPKHVMWFWIGGALLLFLWTIWNFFLRRVTKILYKNTDNNTTDELTHNRNNGKNAIKHTNGSFGGKHKNSNQLNNKKKK</sequence>
<feature type="non-terminal residue" evidence="24">
    <location>
        <position position="1"/>
    </location>
</feature>
<feature type="transmembrane region" description="Helical" evidence="22">
    <location>
        <begin position="253"/>
        <end position="273"/>
    </location>
</feature>
<comment type="catalytic activity">
    <reaction evidence="17">
        <text>1-octadecanoyl-2-(5Z,8Z,11Z,14Z)-eicosatetraenoyl-sn-glycero-3-phosphoethanolamine + L-serine = 1-octadecanoyl-2-(5Z,8Z,11Z,14Z)-eicosatetraenoyl-sn-glycero-3-phosphoserine + ethanolamine</text>
        <dbReference type="Rhea" id="RHEA:41500"/>
        <dbReference type="ChEBI" id="CHEBI:33384"/>
        <dbReference type="ChEBI" id="CHEBI:57603"/>
        <dbReference type="ChEBI" id="CHEBI:78268"/>
        <dbReference type="ChEBI" id="CHEBI:78269"/>
    </reaction>
    <physiologicalReaction direction="left-to-right" evidence="17">
        <dbReference type="Rhea" id="RHEA:41501"/>
    </physiologicalReaction>
</comment>
<comment type="catalytic activity">
    <reaction evidence="15">
        <text>1-hexadecanoyl-2-(4Z,7Z,10Z,13Z,16Z,19Z-docosahexaenoyl)-sn-glycero-3-phosphoethanolamine + L-serine = 1-hexadecanoyl-2-(4Z,7Z,10Z,13Z,16Z,19Z-docosahexaenoyl)-sn-glycero-3-phosphoserine + ethanolamine</text>
        <dbReference type="Rhea" id="RHEA:41488"/>
        <dbReference type="ChEBI" id="CHEBI:33384"/>
        <dbReference type="ChEBI" id="CHEBI:57603"/>
        <dbReference type="ChEBI" id="CHEBI:78261"/>
        <dbReference type="ChEBI" id="CHEBI:78262"/>
    </reaction>
    <physiologicalReaction direction="left-to-right" evidence="15">
        <dbReference type="Rhea" id="RHEA:41489"/>
    </physiologicalReaction>
</comment>
<evidence type="ECO:0000256" key="19">
    <source>
        <dbReference type="ARBA" id="ARBA00036623"/>
    </source>
</evidence>
<comment type="catalytic activity">
    <reaction evidence="22">
        <text>a 1,2-diacyl-sn-glycero-3-phosphoethanolamine + L-serine = a 1,2-diacyl-sn-glycero-3-phospho-L-serine + ethanolamine</text>
        <dbReference type="Rhea" id="RHEA:27606"/>
        <dbReference type="ChEBI" id="CHEBI:33384"/>
        <dbReference type="ChEBI" id="CHEBI:57262"/>
        <dbReference type="ChEBI" id="CHEBI:57603"/>
        <dbReference type="ChEBI" id="CHEBI:64612"/>
        <dbReference type="EC" id="2.7.8.29"/>
    </reaction>
</comment>
<feature type="transmembrane region" description="Helical" evidence="22">
    <location>
        <begin position="161"/>
        <end position="180"/>
    </location>
</feature>
<evidence type="ECO:0000256" key="13">
    <source>
        <dbReference type="ARBA" id="ARBA00023264"/>
    </source>
</evidence>
<evidence type="ECO:0000256" key="11">
    <source>
        <dbReference type="ARBA" id="ARBA00023136"/>
    </source>
</evidence>
<feature type="transmembrane region" description="Helical" evidence="22">
    <location>
        <begin position="511"/>
        <end position="529"/>
    </location>
</feature>
<evidence type="ECO:0000256" key="1">
    <source>
        <dbReference type="ARBA" id="ARBA00004477"/>
    </source>
</evidence>
<name>A0A7R9L0S2_9ACAR</name>
<comment type="catalytic activity">
    <reaction evidence="14">
        <text>1-hexadecanoyl-2-(9Z-octadecenoyl)-sn-glycero-3-phosphoethanolamine + L-serine = 1-hexadecanoyl-2-(9Z-octadecenoyl)-sn-glycero-3-phospho-L-serine + ethanolamine</text>
        <dbReference type="Rhea" id="RHEA:41484"/>
        <dbReference type="ChEBI" id="CHEBI:33384"/>
        <dbReference type="ChEBI" id="CHEBI:57603"/>
        <dbReference type="ChEBI" id="CHEBI:73007"/>
        <dbReference type="ChEBI" id="CHEBI:75029"/>
    </reaction>
    <physiologicalReaction direction="left-to-right" evidence="14">
        <dbReference type="Rhea" id="RHEA:41485"/>
    </physiologicalReaction>
</comment>
<evidence type="ECO:0000256" key="4">
    <source>
        <dbReference type="ARBA" id="ARBA00008671"/>
    </source>
</evidence>
<feature type="transmembrane region" description="Helical" evidence="22">
    <location>
        <begin position="474"/>
        <end position="491"/>
    </location>
</feature>
<evidence type="ECO:0000256" key="6">
    <source>
        <dbReference type="ARBA" id="ARBA00022679"/>
    </source>
</evidence>
<evidence type="ECO:0000256" key="12">
    <source>
        <dbReference type="ARBA" id="ARBA00023209"/>
    </source>
</evidence>
<evidence type="ECO:0000256" key="9">
    <source>
        <dbReference type="ARBA" id="ARBA00022989"/>
    </source>
</evidence>
<evidence type="ECO:0000256" key="3">
    <source>
        <dbReference type="ARBA" id="ARBA00005189"/>
    </source>
</evidence>
<evidence type="ECO:0000256" key="7">
    <source>
        <dbReference type="ARBA" id="ARBA00022692"/>
    </source>
</evidence>
<gene>
    <name evidence="24" type="ORF">OSB1V03_LOCUS13232</name>
</gene>
<dbReference type="EC" id="2.7.8.29" evidence="22"/>
<comment type="similarity">
    <text evidence="4 22">Belongs to the phosphatidyl serine synthase family.</text>
</comment>
<evidence type="ECO:0000256" key="2">
    <source>
        <dbReference type="ARBA" id="ARBA00004916"/>
    </source>
</evidence>
<feature type="transmembrane region" description="Helical" evidence="22">
    <location>
        <begin position="443"/>
        <end position="462"/>
    </location>
</feature>
<feature type="transmembrane region" description="Helical" evidence="22">
    <location>
        <begin position="541"/>
        <end position="561"/>
    </location>
</feature>
<evidence type="ECO:0000256" key="16">
    <source>
        <dbReference type="ARBA" id="ARBA00035875"/>
    </source>
</evidence>
<comment type="subcellular location">
    <subcellularLocation>
        <location evidence="1 22">Endoplasmic reticulum membrane</location>
        <topology evidence="1 22">Multi-pass membrane protein</topology>
    </subcellularLocation>
</comment>
<feature type="compositionally biased region" description="Basic residues" evidence="23">
    <location>
        <begin position="600"/>
        <end position="614"/>
    </location>
</feature>
<evidence type="ECO:0000313" key="24">
    <source>
        <dbReference type="EMBL" id="CAD7632831.1"/>
    </source>
</evidence>
<evidence type="ECO:0000256" key="23">
    <source>
        <dbReference type="SAM" id="MobiDB-lite"/>
    </source>
</evidence>
<keyword evidence="9 22" id="KW-1133">Transmembrane helix</keyword>
<evidence type="ECO:0000256" key="10">
    <source>
        <dbReference type="ARBA" id="ARBA00023098"/>
    </source>
</evidence>
<dbReference type="EMBL" id="OC866200">
    <property type="protein sequence ID" value="CAD7632831.1"/>
    <property type="molecule type" value="Genomic_DNA"/>
</dbReference>
<evidence type="ECO:0000256" key="5">
    <source>
        <dbReference type="ARBA" id="ARBA00022516"/>
    </source>
</evidence>
<keyword evidence="6 22" id="KW-0808">Transferase</keyword>
<feature type="transmembrane region" description="Helical" evidence="22">
    <location>
        <begin position="192"/>
        <end position="210"/>
    </location>
</feature>
<evidence type="ECO:0000256" key="15">
    <source>
        <dbReference type="ARBA" id="ARBA00035833"/>
    </source>
</evidence>
<evidence type="ECO:0000256" key="21">
    <source>
        <dbReference type="ARBA" id="ARBA00036733"/>
    </source>
</evidence>
<evidence type="ECO:0000256" key="22">
    <source>
        <dbReference type="RuleBase" id="RU368094"/>
    </source>
</evidence>
<dbReference type="Pfam" id="PF03034">
    <property type="entry name" value="PSS"/>
    <property type="match status" value="1"/>
</dbReference>
<keyword evidence="10 22" id="KW-0443">Lipid metabolism</keyword>
<dbReference type="GO" id="GO:0006659">
    <property type="term" value="P:phosphatidylserine biosynthetic process"/>
    <property type="evidence" value="ECO:0007669"/>
    <property type="project" value="UniProtKB-UniRule"/>
</dbReference>
<evidence type="ECO:0000313" key="25">
    <source>
        <dbReference type="Proteomes" id="UP000759131"/>
    </source>
</evidence>
<dbReference type="OrthoDB" id="10265393at2759"/>
<keyword evidence="11 22" id="KW-0472">Membrane</keyword>
<keyword evidence="8 22" id="KW-0256">Endoplasmic reticulum</keyword>
<keyword evidence="25" id="KW-1185">Reference proteome</keyword>
<proteinExistence type="inferred from homology"/>
<dbReference type="UniPathway" id="UPA00948"/>
<comment type="catalytic activity">
    <reaction evidence="21">
        <text>1-(1Z-octadecenyl)-2-(5Z,8Z,11Z,14Z- eicosatetraenoyl)-sn-glycero-3-phosphoethanolamine + L-serine = 1-(1Z-octadecenyl)-2-(5Z,8Z,11Z,14Z-eicosatetraenoyl)-sn-glycero-3-phospho-L-serine + ethanolamine</text>
        <dbReference type="Rhea" id="RHEA:41604"/>
        <dbReference type="ChEBI" id="CHEBI:33384"/>
        <dbReference type="ChEBI" id="CHEBI:57603"/>
        <dbReference type="ChEBI" id="CHEBI:78342"/>
        <dbReference type="ChEBI" id="CHEBI:78343"/>
    </reaction>
    <physiologicalReaction direction="left-to-right" evidence="21">
        <dbReference type="Rhea" id="RHEA:41605"/>
    </physiologicalReaction>
</comment>
<evidence type="ECO:0000256" key="8">
    <source>
        <dbReference type="ARBA" id="ARBA00022824"/>
    </source>
</evidence>
<comment type="catalytic activity">
    <reaction evidence="19">
        <text>1-(1Z-octadecenyl)-2-(4Z,7Z,10Z,13Z,16Z,19Z-docosahexaenoyl)-sn-glycero-3-phosphoethanolamine + L-serine = 1-(1Z-octadecenyl)-2-(4Z,7Z,10Z,13Z,16Z,19Z-docosahexaenoyl)-sn-glycero-3-phospho-L-serine + ethanolamine</text>
        <dbReference type="Rhea" id="RHEA:41496"/>
        <dbReference type="ChEBI" id="CHEBI:33384"/>
        <dbReference type="ChEBI" id="CHEBI:57603"/>
        <dbReference type="ChEBI" id="CHEBI:78263"/>
        <dbReference type="ChEBI" id="CHEBI:78264"/>
    </reaction>
    <physiologicalReaction direction="left-to-right" evidence="19">
        <dbReference type="Rhea" id="RHEA:41497"/>
    </physiologicalReaction>
</comment>
<feature type="transmembrane region" description="Helical" evidence="22">
    <location>
        <begin position="222"/>
        <end position="241"/>
    </location>
</feature>
<evidence type="ECO:0000256" key="20">
    <source>
        <dbReference type="ARBA" id="ARBA00036644"/>
    </source>
</evidence>
<reference evidence="24" key="1">
    <citation type="submission" date="2020-11" db="EMBL/GenBank/DDBJ databases">
        <authorList>
            <person name="Tran Van P."/>
        </authorList>
    </citation>
    <scope>NUCLEOTIDE SEQUENCE</scope>
</reference>
<keyword evidence="7 22" id="KW-0812">Transmembrane</keyword>
<evidence type="ECO:0000256" key="14">
    <source>
        <dbReference type="ARBA" id="ARBA00035767"/>
    </source>
</evidence>
<protein>
    <recommendedName>
        <fullName evidence="22">Phosphatidylserine synthase</fullName>
        <ecNumber evidence="22">2.7.8.29</ecNumber>
    </recommendedName>
    <alternativeName>
        <fullName evidence="22">Serine-exchange enzyme</fullName>
    </alternativeName>
</protein>
<accession>A0A7R9L0S2</accession>
<comment type="catalytic activity">
    <reaction evidence="20">
        <text>1-octadecanoyl-2-(9Z-octadecenoyl)-sn-glycero-3-phosphoethanolamine + L-serine = 1-octadecanoyl-2-(9Z-octadecenoyl)-sn-glycero-3-phospho-L-serine + ethanolamine</text>
        <dbReference type="Rhea" id="RHEA:40795"/>
        <dbReference type="ChEBI" id="CHEBI:33384"/>
        <dbReference type="ChEBI" id="CHEBI:57603"/>
        <dbReference type="ChEBI" id="CHEBI:75038"/>
        <dbReference type="ChEBI" id="CHEBI:78260"/>
    </reaction>
    <physiologicalReaction direction="left-to-right" evidence="20">
        <dbReference type="Rhea" id="RHEA:40796"/>
    </physiologicalReaction>
</comment>
<dbReference type="AlphaFoldDB" id="A0A7R9L0S2"/>
<dbReference type="PANTHER" id="PTHR15362">
    <property type="entry name" value="PHOSPHATIDYLINOSITOL SYNTHASE"/>
    <property type="match status" value="1"/>
</dbReference>
<comment type="catalytic activity">
    <reaction evidence="16">
        <text>1-(1Z-octadecenyl)-2-(9Z-octadecenoyl)-sn-glycero-3-phosphoethanolamine + L-serine = 1-(1Z-octadecenyl)-2-(9Z-octadecenoyl)-sn-glycero-3-phospho-L-serine + ethanolamine</text>
        <dbReference type="Rhea" id="RHEA:41600"/>
        <dbReference type="ChEBI" id="CHEBI:33384"/>
        <dbReference type="ChEBI" id="CHEBI:57603"/>
        <dbReference type="ChEBI" id="CHEBI:78340"/>
        <dbReference type="ChEBI" id="CHEBI:78341"/>
    </reaction>
    <physiologicalReaction direction="left-to-right" evidence="16">
        <dbReference type="Rhea" id="RHEA:41601"/>
    </physiologicalReaction>
</comment>
<dbReference type="GO" id="GO:0005789">
    <property type="term" value="C:endoplasmic reticulum membrane"/>
    <property type="evidence" value="ECO:0007669"/>
    <property type="project" value="UniProtKB-SubCell"/>
</dbReference>
<evidence type="ECO:0000256" key="17">
    <source>
        <dbReference type="ARBA" id="ARBA00035955"/>
    </source>
</evidence>